<dbReference type="Proteomes" id="UP000005258">
    <property type="component" value="Chromosome"/>
</dbReference>
<keyword evidence="4 6" id="KW-1133">Transmembrane helix</keyword>
<dbReference type="KEGG" id="tmo:TMO_2136"/>
<dbReference type="RefSeq" id="WP_014745651.1">
    <property type="nucleotide sequence ID" value="NC_017956.1"/>
</dbReference>
<keyword evidence="3 6" id="KW-0812">Transmembrane</keyword>
<evidence type="ECO:0000313" key="8">
    <source>
        <dbReference type="Proteomes" id="UP000005258"/>
    </source>
</evidence>
<evidence type="ECO:0000256" key="6">
    <source>
        <dbReference type="SAM" id="Phobius"/>
    </source>
</evidence>
<reference evidence="7 8" key="1">
    <citation type="journal article" date="2012" name="J. Am. Chem. Soc.">
        <title>Bacterial biosynthesis and maturation of the didemnin anti-cancer agents.</title>
        <authorList>
            <person name="Xu Y."/>
            <person name="Kersten R.D."/>
            <person name="Nam S.J."/>
            <person name="Lu L."/>
            <person name="Al-Suwailem A.M."/>
            <person name="Zheng H."/>
            <person name="Fenical W."/>
            <person name="Dorrestein P.C."/>
            <person name="Moore B.S."/>
            <person name="Qian P.Y."/>
        </authorList>
    </citation>
    <scope>NUCLEOTIDE SEQUENCE [LARGE SCALE GENOMIC DNA]</scope>
    <source>
        <strain evidence="7 8">KA081020-065</strain>
    </source>
</reference>
<dbReference type="EMBL" id="CP003236">
    <property type="protein sequence ID" value="AFK53974.1"/>
    <property type="molecule type" value="Genomic_DNA"/>
</dbReference>
<evidence type="ECO:0000256" key="2">
    <source>
        <dbReference type="ARBA" id="ARBA00022475"/>
    </source>
</evidence>
<dbReference type="Pfam" id="PF02653">
    <property type="entry name" value="BPD_transp_2"/>
    <property type="match status" value="1"/>
</dbReference>
<dbReference type="PANTHER" id="PTHR30482">
    <property type="entry name" value="HIGH-AFFINITY BRANCHED-CHAIN AMINO ACID TRANSPORT SYSTEM PERMEASE"/>
    <property type="match status" value="1"/>
</dbReference>
<name>I3TMI6_TISMK</name>
<feature type="transmembrane region" description="Helical" evidence="6">
    <location>
        <begin position="219"/>
        <end position="244"/>
    </location>
</feature>
<evidence type="ECO:0000256" key="1">
    <source>
        <dbReference type="ARBA" id="ARBA00004651"/>
    </source>
</evidence>
<dbReference type="HOGENOM" id="CLU_031365_0_1_5"/>
<accession>I3TMI6</accession>
<protein>
    <submittedName>
        <fullName evidence="7">ABC-type branched-chain amino acid transport system, permease component</fullName>
    </submittedName>
</protein>
<keyword evidence="5 6" id="KW-0472">Membrane</keyword>
<feature type="transmembrane region" description="Helical" evidence="6">
    <location>
        <begin position="20"/>
        <end position="40"/>
    </location>
</feature>
<organism evidence="7 8">
    <name type="scientific">Tistrella mobilis (strain KA081020-065)</name>
    <dbReference type="NCBI Taxonomy" id="1110502"/>
    <lineage>
        <taxon>Bacteria</taxon>
        <taxon>Pseudomonadati</taxon>
        <taxon>Pseudomonadota</taxon>
        <taxon>Alphaproteobacteria</taxon>
        <taxon>Geminicoccales</taxon>
        <taxon>Geminicoccaceae</taxon>
        <taxon>Tistrella</taxon>
    </lineage>
</organism>
<dbReference type="InterPro" id="IPR043428">
    <property type="entry name" value="LivM-like"/>
</dbReference>
<dbReference type="eggNOG" id="COG4177">
    <property type="taxonomic scope" value="Bacteria"/>
</dbReference>
<comment type="subcellular location">
    <subcellularLocation>
        <location evidence="1">Cell membrane</location>
        <topology evidence="1">Multi-pass membrane protein</topology>
    </subcellularLocation>
</comment>
<evidence type="ECO:0000256" key="5">
    <source>
        <dbReference type="ARBA" id="ARBA00023136"/>
    </source>
</evidence>
<dbReference type="PANTHER" id="PTHR30482:SF17">
    <property type="entry name" value="ABC TRANSPORTER ATP-BINDING PROTEIN"/>
    <property type="match status" value="1"/>
</dbReference>
<dbReference type="CDD" id="cd06581">
    <property type="entry name" value="TM_PBP1_LivM_like"/>
    <property type="match status" value="1"/>
</dbReference>
<proteinExistence type="predicted"/>
<evidence type="ECO:0000313" key="7">
    <source>
        <dbReference type="EMBL" id="AFK53974.1"/>
    </source>
</evidence>
<dbReference type="GO" id="GO:0005886">
    <property type="term" value="C:plasma membrane"/>
    <property type="evidence" value="ECO:0007669"/>
    <property type="project" value="UniProtKB-SubCell"/>
</dbReference>
<keyword evidence="2" id="KW-1003">Cell membrane</keyword>
<keyword evidence="8" id="KW-1185">Reference proteome</keyword>
<feature type="transmembrane region" description="Helical" evidence="6">
    <location>
        <begin position="256"/>
        <end position="278"/>
    </location>
</feature>
<feature type="transmembrane region" description="Helical" evidence="6">
    <location>
        <begin position="170"/>
        <end position="189"/>
    </location>
</feature>
<evidence type="ECO:0000256" key="4">
    <source>
        <dbReference type="ARBA" id="ARBA00022989"/>
    </source>
</evidence>
<sequence>MSVNTVPAARSTRGQKAAGLTMIGVAIAILVGLAAPHVVYPVFLMKALCFALFASGFNLLLGYVGLLSFGHAAYFGFAAYICGHVVKVWGLSPEIGILLGTLTGAGLGLIIGGLAIRRQGIYFAMVTLAFAQMVFFLALQAPFTGGEDGIQGIPRGMLFGLISLHDDMTMYYVVFAIFLIGLLFIHRVIHSPFGQTLKAIRENEQRAISLGYDVNRYKLLAFVLSSGIAGLAGSTKALVFQIATLTDVHWHASGEVVLMTLLGGVGTVLGPTVGAFLVTGIQNYFAQVGAWVTIIQGGIFVACVLLFRRGIVGEYLAFMERRRSRKS</sequence>
<dbReference type="AlphaFoldDB" id="I3TMI6"/>
<feature type="transmembrane region" description="Helical" evidence="6">
    <location>
        <begin position="97"/>
        <end position="115"/>
    </location>
</feature>
<dbReference type="STRING" id="1110502.TMO_2136"/>
<evidence type="ECO:0000256" key="3">
    <source>
        <dbReference type="ARBA" id="ARBA00022692"/>
    </source>
</evidence>
<feature type="transmembrane region" description="Helical" evidence="6">
    <location>
        <begin position="284"/>
        <end position="307"/>
    </location>
</feature>
<feature type="transmembrane region" description="Helical" evidence="6">
    <location>
        <begin position="121"/>
        <end position="139"/>
    </location>
</feature>
<dbReference type="PATRIC" id="fig|1110502.3.peg.2199"/>
<dbReference type="GO" id="GO:0015658">
    <property type="term" value="F:branched-chain amino acid transmembrane transporter activity"/>
    <property type="evidence" value="ECO:0007669"/>
    <property type="project" value="InterPro"/>
</dbReference>
<gene>
    <name evidence="7" type="primary">livM</name>
    <name evidence="7" type="ordered locus">TMO_2136</name>
</gene>
<dbReference type="InterPro" id="IPR001851">
    <property type="entry name" value="ABC_transp_permease"/>
</dbReference>